<evidence type="ECO:0000313" key="11">
    <source>
        <dbReference type="EMBL" id="KAF9892156.1"/>
    </source>
</evidence>
<reference evidence="11" key="1">
    <citation type="journal article" date="2019" name="Beilstein J. Org. Chem.">
        <title>Nanangenines: drimane sesquiterpenoids as the dominant metabolite cohort of a novel Australian fungus, Aspergillus nanangensis.</title>
        <authorList>
            <person name="Lacey H.J."/>
            <person name="Gilchrist C.L.M."/>
            <person name="Crombie A."/>
            <person name="Kalaitzis J.A."/>
            <person name="Vuong D."/>
            <person name="Rutledge P.J."/>
            <person name="Turner P."/>
            <person name="Pitt J.I."/>
            <person name="Lacey E."/>
            <person name="Chooi Y.H."/>
            <person name="Piggott A.M."/>
        </authorList>
    </citation>
    <scope>NUCLEOTIDE SEQUENCE</scope>
    <source>
        <strain evidence="11">MST-FP2251</strain>
    </source>
</reference>
<dbReference type="Gene3D" id="3.40.50.80">
    <property type="entry name" value="Nucleotide-binding domain of ferredoxin-NADP reductase (FNR) module"/>
    <property type="match status" value="1"/>
</dbReference>
<dbReference type="SUPFAM" id="SSF52343">
    <property type="entry name" value="Ferredoxin reductase-like, C-terminal NADP-linked domain"/>
    <property type="match status" value="1"/>
</dbReference>
<dbReference type="PROSITE" id="PS50902">
    <property type="entry name" value="FLAVODOXIN_LIKE"/>
    <property type="match status" value="1"/>
</dbReference>
<dbReference type="PROSITE" id="PS51384">
    <property type="entry name" value="FAD_FR"/>
    <property type="match status" value="1"/>
</dbReference>
<dbReference type="PRINTS" id="PR00371">
    <property type="entry name" value="FPNCR"/>
</dbReference>
<dbReference type="SUPFAM" id="SSF52218">
    <property type="entry name" value="Flavoproteins"/>
    <property type="match status" value="1"/>
</dbReference>
<dbReference type="GO" id="GO:0003958">
    <property type="term" value="F:NADPH-hemoprotein reductase activity"/>
    <property type="evidence" value="ECO:0007669"/>
    <property type="project" value="UniProtKB-EC"/>
</dbReference>
<dbReference type="InterPro" id="IPR001094">
    <property type="entry name" value="Flavdoxin-like"/>
</dbReference>
<keyword evidence="4" id="KW-0288">FMN</keyword>
<sequence length="688" mass="77281">MEKIPQYLVNNPLVPRHVWRTAEWDDILAVVLLALTAAILVFDSSFFSKDPLQHLWYQHPQGVNLQQKSTTDINIAQQLKDQGKEIVIFYGTQSGTSHELARNLSHMIFQRFSKAAIVADLSEYDYDTLTDVPPNVIVLFILSTYGEGDPPDNATKFDEWLDKGSQKSLANLHFAILGLGNRNYKHYNHFAKKAQQVLESAGGSPITALSLADDSTGLTRGDFSEWATQLQKVFVDRCQMPEQPRPYESTLDITPSDPLGDSESITRPTVNPQSASKLKGPTSTIYSAAIASMTNLTPRAQRTTLHIEIDTSHLPRFKYSVGDHLLIWPENSAHEIQQLRQILRMDDAEMHRPLEIRSKDPETKVFWPQPVTIHALFKHHLDIAGLASRDLILALREFAPSQESKAMLDQMALNYRHLSTMRPLNLASILLQASSSIPTWNLPLPFLLDHVNPLKPRYYSIASAPAVSPRKIALTVAMREIRLGDKPPAPGLASGFFLQAQQQLLTSKLPESEKDPVPPNVWCTLRKSKFKPPASNMHPIIMVANGSGIAPFLGFLHHRLRKLEIEGGVGQMALFYGCRDETSHLYKDELERVHSAFGGQLRLVTAYSRTSGAGYVQDFVRAHGTAIEALLCEGQANVYICGSVNMAFSVRQELLRIFKNRRNWTDAQAQDFEGAQLRMRKWQLDVWG</sequence>
<evidence type="ECO:0000256" key="2">
    <source>
        <dbReference type="ARBA" id="ARBA00001974"/>
    </source>
</evidence>
<gene>
    <name evidence="11" type="ORF">FE257_002562</name>
</gene>
<dbReference type="InterPro" id="IPR029039">
    <property type="entry name" value="Flavoprotein-like_sf"/>
</dbReference>
<comment type="cofactor">
    <cofactor evidence="1">
        <name>FMN</name>
        <dbReference type="ChEBI" id="CHEBI:58210"/>
    </cofactor>
</comment>
<dbReference type="InterPro" id="IPR001433">
    <property type="entry name" value="OxRdtase_FAD/NAD-bd"/>
</dbReference>
<dbReference type="EMBL" id="VCAU01000014">
    <property type="protein sequence ID" value="KAF9892156.1"/>
    <property type="molecule type" value="Genomic_DNA"/>
</dbReference>
<evidence type="ECO:0000256" key="8">
    <source>
        <dbReference type="ARBA" id="ARBA00049342"/>
    </source>
</evidence>
<evidence type="ECO:0000259" key="9">
    <source>
        <dbReference type="PROSITE" id="PS50902"/>
    </source>
</evidence>
<evidence type="ECO:0000313" key="12">
    <source>
        <dbReference type="Proteomes" id="UP001194746"/>
    </source>
</evidence>
<protein>
    <recommendedName>
        <fullName evidence="13">NADPH--cytochrome P450 reductase</fullName>
    </recommendedName>
</protein>
<accession>A0AAD4CT01</accession>
<feature type="domain" description="FAD-binding FR-type" evidence="10">
    <location>
        <begin position="283"/>
        <end position="540"/>
    </location>
</feature>
<feature type="domain" description="Flavodoxin-like" evidence="9">
    <location>
        <begin position="86"/>
        <end position="231"/>
    </location>
</feature>
<comment type="catalytic activity">
    <reaction evidence="8">
        <text>2 oxidized [cytochrome P450] + NADPH = 2 reduced [cytochrome P450] + NADP(+) + H(+)</text>
        <dbReference type="Rhea" id="RHEA:24040"/>
        <dbReference type="Rhea" id="RHEA-COMP:14627"/>
        <dbReference type="Rhea" id="RHEA-COMP:14628"/>
        <dbReference type="ChEBI" id="CHEBI:15378"/>
        <dbReference type="ChEBI" id="CHEBI:55376"/>
        <dbReference type="ChEBI" id="CHEBI:57783"/>
        <dbReference type="ChEBI" id="CHEBI:58349"/>
        <dbReference type="ChEBI" id="CHEBI:60344"/>
        <dbReference type="EC" id="1.6.2.4"/>
    </reaction>
</comment>
<evidence type="ECO:0000259" key="10">
    <source>
        <dbReference type="PROSITE" id="PS51384"/>
    </source>
</evidence>
<dbReference type="Pfam" id="PF00667">
    <property type="entry name" value="FAD_binding_1"/>
    <property type="match status" value="1"/>
</dbReference>
<dbReference type="InterPro" id="IPR023173">
    <property type="entry name" value="NADPH_Cyt_P450_Rdtase_alpha"/>
</dbReference>
<comment type="caution">
    <text evidence="11">The sequence shown here is derived from an EMBL/GenBank/DDBJ whole genome shotgun (WGS) entry which is preliminary data.</text>
</comment>
<reference evidence="11" key="2">
    <citation type="submission" date="2020-02" db="EMBL/GenBank/DDBJ databases">
        <authorList>
            <person name="Gilchrist C.L.M."/>
            <person name="Chooi Y.-H."/>
        </authorList>
    </citation>
    <scope>NUCLEOTIDE SEQUENCE</scope>
    <source>
        <strain evidence="11">MST-FP2251</strain>
    </source>
</reference>
<keyword evidence="12" id="KW-1185">Reference proteome</keyword>
<evidence type="ECO:0000256" key="5">
    <source>
        <dbReference type="ARBA" id="ARBA00022827"/>
    </source>
</evidence>
<dbReference type="InterPro" id="IPR017927">
    <property type="entry name" value="FAD-bd_FR_type"/>
</dbReference>
<dbReference type="InterPro" id="IPR003097">
    <property type="entry name" value="CysJ-like_FAD-binding"/>
</dbReference>
<dbReference type="InterPro" id="IPR008254">
    <property type="entry name" value="Flavodoxin/NO_synth"/>
</dbReference>
<dbReference type="InterPro" id="IPR001709">
    <property type="entry name" value="Flavoprot_Pyr_Nucl_cyt_Rdtase"/>
</dbReference>
<evidence type="ECO:0008006" key="13">
    <source>
        <dbReference type="Google" id="ProtNLM"/>
    </source>
</evidence>
<dbReference type="GO" id="GO:0050660">
    <property type="term" value="F:flavin adenine dinucleotide binding"/>
    <property type="evidence" value="ECO:0007669"/>
    <property type="project" value="TreeGrafter"/>
</dbReference>
<dbReference type="Gene3D" id="2.40.30.10">
    <property type="entry name" value="Translation factors"/>
    <property type="match status" value="1"/>
</dbReference>
<dbReference type="GO" id="GO:0010181">
    <property type="term" value="F:FMN binding"/>
    <property type="evidence" value="ECO:0007669"/>
    <property type="project" value="InterPro"/>
</dbReference>
<evidence type="ECO:0000256" key="3">
    <source>
        <dbReference type="ARBA" id="ARBA00022630"/>
    </source>
</evidence>
<organism evidence="11 12">
    <name type="scientific">Aspergillus nanangensis</name>
    <dbReference type="NCBI Taxonomy" id="2582783"/>
    <lineage>
        <taxon>Eukaryota</taxon>
        <taxon>Fungi</taxon>
        <taxon>Dikarya</taxon>
        <taxon>Ascomycota</taxon>
        <taxon>Pezizomycotina</taxon>
        <taxon>Eurotiomycetes</taxon>
        <taxon>Eurotiomycetidae</taxon>
        <taxon>Eurotiales</taxon>
        <taxon>Aspergillaceae</taxon>
        <taxon>Aspergillus</taxon>
        <taxon>Aspergillus subgen. Circumdati</taxon>
    </lineage>
</organism>
<dbReference type="Proteomes" id="UP001194746">
    <property type="component" value="Unassembled WGS sequence"/>
</dbReference>
<dbReference type="GO" id="GO:0005829">
    <property type="term" value="C:cytosol"/>
    <property type="evidence" value="ECO:0007669"/>
    <property type="project" value="TreeGrafter"/>
</dbReference>
<dbReference type="Pfam" id="PF00175">
    <property type="entry name" value="NAD_binding_1"/>
    <property type="match status" value="1"/>
</dbReference>
<keyword evidence="5" id="KW-0274">FAD</keyword>
<name>A0AAD4CT01_ASPNN</name>
<dbReference type="PANTHER" id="PTHR19384:SF108">
    <property type="entry name" value="NADPH--CYTOCHROME P450 REDUCTASE"/>
    <property type="match status" value="1"/>
</dbReference>
<dbReference type="Gene3D" id="1.20.990.10">
    <property type="entry name" value="NADPH-cytochrome p450 Reductase, Chain A, domain 3"/>
    <property type="match status" value="1"/>
</dbReference>
<evidence type="ECO:0000256" key="1">
    <source>
        <dbReference type="ARBA" id="ARBA00001917"/>
    </source>
</evidence>
<evidence type="ECO:0000256" key="4">
    <source>
        <dbReference type="ARBA" id="ARBA00022643"/>
    </source>
</evidence>
<comment type="cofactor">
    <cofactor evidence="2">
        <name>FAD</name>
        <dbReference type="ChEBI" id="CHEBI:57692"/>
    </cofactor>
</comment>
<dbReference type="InterPro" id="IPR017938">
    <property type="entry name" value="Riboflavin_synthase-like_b-brl"/>
</dbReference>
<dbReference type="InterPro" id="IPR039261">
    <property type="entry name" value="FNR_nucleotide-bd"/>
</dbReference>
<dbReference type="PRINTS" id="PR00369">
    <property type="entry name" value="FLAVODOXIN"/>
</dbReference>
<keyword evidence="7" id="KW-0560">Oxidoreductase</keyword>
<keyword evidence="3" id="KW-0285">Flavoprotein</keyword>
<dbReference type="Pfam" id="PF00258">
    <property type="entry name" value="Flavodoxin_1"/>
    <property type="match status" value="1"/>
</dbReference>
<proteinExistence type="predicted"/>
<dbReference type="PANTHER" id="PTHR19384">
    <property type="entry name" value="NITRIC OXIDE SYNTHASE-RELATED"/>
    <property type="match status" value="1"/>
</dbReference>
<evidence type="ECO:0000256" key="7">
    <source>
        <dbReference type="ARBA" id="ARBA00023002"/>
    </source>
</evidence>
<keyword evidence="6" id="KW-0521">NADP</keyword>
<dbReference type="AlphaFoldDB" id="A0AAD4CT01"/>
<dbReference type="SUPFAM" id="SSF63380">
    <property type="entry name" value="Riboflavin synthase domain-like"/>
    <property type="match status" value="1"/>
</dbReference>
<dbReference type="Gene3D" id="3.40.50.360">
    <property type="match status" value="1"/>
</dbReference>
<evidence type="ECO:0000256" key="6">
    <source>
        <dbReference type="ARBA" id="ARBA00022857"/>
    </source>
</evidence>